<dbReference type="Pfam" id="PF14316">
    <property type="entry name" value="DUF4381"/>
    <property type="match status" value="1"/>
</dbReference>
<sequence length="141" mass="15859">MPDKGAWFDIIPPEAPAASGGMGLTGLLLVALVLLLAVLALWGYMRYVRGDRRALKQLAVHLEKGRLEPREACCRIRRVLRRSQYAAGLHRISSHPQHQTGWQQFQVQLLQGCFSRKPPAAADVQALLLQAMDWLKEMEPH</sequence>
<gene>
    <name evidence="2" type="ORF">ENJ12_04660</name>
</gene>
<evidence type="ECO:0000313" key="2">
    <source>
        <dbReference type="EMBL" id="HEC06116.1"/>
    </source>
</evidence>
<reference evidence="2" key="1">
    <citation type="journal article" date="2020" name="mSystems">
        <title>Genome- and Community-Level Interaction Insights into Carbon Utilization and Element Cycling Functions of Hydrothermarchaeota in Hydrothermal Sediment.</title>
        <authorList>
            <person name="Zhou Z."/>
            <person name="Liu Y."/>
            <person name="Xu W."/>
            <person name="Pan J."/>
            <person name="Luo Z.H."/>
            <person name="Li M."/>
        </authorList>
    </citation>
    <scope>NUCLEOTIDE SEQUENCE [LARGE SCALE GENOMIC DNA]</scope>
    <source>
        <strain evidence="2">HyVt-458</strain>
    </source>
</reference>
<evidence type="ECO:0008006" key="3">
    <source>
        <dbReference type="Google" id="ProtNLM"/>
    </source>
</evidence>
<proteinExistence type="predicted"/>
<protein>
    <recommendedName>
        <fullName evidence="3">DUF4381 domain-containing protein</fullName>
    </recommendedName>
</protein>
<comment type="caution">
    <text evidence="2">The sequence shown here is derived from an EMBL/GenBank/DDBJ whole genome shotgun (WGS) entry which is preliminary data.</text>
</comment>
<dbReference type="AlphaFoldDB" id="A0A831RS81"/>
<organism evidence="2">
    <name type="scientific">Thiolapillus brandeum</name>
    <dbReference type="NCBI Taxonomy" id="1076588"/>
    <lineage>
        <taxon>Bacteria</taxon>
        <taxon>Pseudomonadati</taxon>
        <taxon>Pseudomonadota</taxon>
        <taxon>Gammaproteobacteria</taxon>
        <taxon>Chromatiales</taxon>
        <taxon>Sedimenticolaceae</taxon>
        <taxon>Thiolapillus</taxon>
    </lineage>
</organism>
<dbReference type="EMBL" id="DRLF01000170">
    <property type="protein sequence ID" value="HEC06116.1"/>
    <property type="molecule type" value="Genomic_DNA"/>
</dbReference>
<evidence type="ECO:0000256" key="1">
    <source>
        <dbReference type="SAM" id="Phobius"/>
    </source>
</evidence>
<keyword evidence="1" id="KW-0472">Membrane</keyword>
<feature type="transmembrane region" description="Helical" evidence="1">
    <location>
        <begin position="20"/>
        <end position="44"/>
    </location>
</feature>
<dbReference type="Proteomes" id="UP000886339">
    <property type="component" value="Unassembled WGS sequence"/>
</dbReference>
<name>A0A831RS81_9GAMM</name>
<keyword evidence="1" id="KW-1133">Transmembrane helix</keyword>
<keyword evidence="1" id="KW-0812">Transmembrane</keyword>
<dbReference type="InterPro" id="IPR025489">
    <property type="entry name" value="DUF4381"/>
</dbReference>
<accession>A0A831RS81</accession>